<feature type="transmembrane region" description="Helical" evidence="1">
    <location>
        <begin position="40"/>
        <end position="65"/>
    </location>
</feature>
<sequence>MEMELFRILLLGLLHIRLILFAALSIVAWVSGLFFETGVIALVAVQLFLFCIVNWSWTSLLRFFFHVEMQSMRSESYGSKLVLSIDRINYTHRNIVISIRSPTFTLNTPNLITFFFFDGTIEK</sequence>
<protein>
    <submittedName>
        <fullName evidence="2">Uncharacterized protein</fullName>
    </submittedName>
</protein>
<keyword evidence="1" id="KW-0472">Membrane</keyword>
<dbReference type="Proteomes" id="UP000075920">
    <property type="component" value="Unassembled WGS sequence"/>
</dbReference>
<feature type="transmembrane region" description="Helical" evidence="1">
    <location>
        <begin position="12"/>
        <end position="34"/>
    </location>
</feature>
<reference evidence="3" key="1">
    <citation type="submission" date="2013-03" db="EMBL/GenBank/DDBJ databases">
        <title>The Genome Sequence of Anopheles minimus MINIMUS1.</title>
        <authorList>
            <consortium name="The Broad Institute Genomics Platform"/>
            <person name="Neafsey D.E."/>
            <person name="Walton C."/>
            <person name="Walker B."/>
            <person name="Young S.K."/>
            <person name="Zeng Q."/>
            <person name="Gargeya S."/>
            <person name="Fitzgerald M."/>
            <person name="Haas B."/>
            <person name="Abouelleil A."/>
            <person name="Allen A.W."/>
            <person name="Alvarado L."/>
            <person name="Arachchi H.M."/>
            <person name="Berlin A.M."/>
            <person name="Chapman S.B."/>
            <person name="Gainer-Dewar J."/>
            <person name="Goldberg J."/>
            <person name="Griggs A."/>
            <person name="Gujja S."/>
            <person name="Hansen M."/>
            <person name="Howarth C."/>
            <person name="Imamovic A."/>
            <person name="Ireland A."/>
            <person name="Larimer J."/>
            <person name="McCowan C."/>
            <person name="Murphy C."/>
            <person name="Pearson M."/>
            <person name="Poon T.W."/>
            <person name="Priest M."/>
            <person name="Roberts A."/>
            <person name="Saif S."/>
            <person name="Shea T."/>
            <person name="Sisk P."/>
            <person name="Sykes S."/>
            <person name="Wortman J."/>
            <person name="Nusbaum C."/>
            <person name="Birren B."/>
        </authorList>
    </citation>
    <scope>NUCLEOTIDE SEQUENCE [LARGE SCALE GENOMIC DNA]</scope>
    <source>
        <strain evidence="3">MINIMUS1</strain>
    </source>
</reference>
<proteinExistence type="predicted"/>
<evidence type="ECO:0000313" key="2">
    <source>
        <dbReference type="EnsemblMetazoa" id="AMIN010802-PA"/>
    </source>
</evidence>
<dbReference type="VEuPathDB" id="VectorBase:AMIN010802"/>
<dbReference type="AlphaFoldDB" id="A0A182WK89"/>
<name>A0A182WK89_9DIPT</name>
<keyword evidence="1" id="KW-1133">Transmembrane helix</keyword>
<evidence type="ECO:0000313" key="3">
    <source>
        <dbReference type="Proteomes" id="UP000075920"/>
    </source>
</evidence>
<reference evidence="2" key="2">
    <citation type="submission" date="2020-05" db="UniProtKB">
        <authorList>
            <consortium name="EnsemblMetazoa"/>
        </authorList>
    </citation>
    <scope>IDENTIFICATION</scope>
    <source>
        <strain evidence="2">MINIMUS1</strain>
    </source>
</reference>
<dbReference type="EnsemblMetazoa" id="AMIN010802-RA">
    <property type="protein sequence ID" value="AMIN010802-PA"/>
    <property type="gene ID" value="AMIN010802"/>
</dbReference>
<keyword evidence="1" id="KW-0812">Transmembrane</keyword>
<evidence type="ECO:0000256" key="1">
    <source>
        <dbReference type="SAM" id="Phobius"/>
    </source>
</evidence>
<keyword evidence="3" id="KW-1185">Reference proteome</keyword>
<accession>A0A182WK89</accession>
<organism evidence="2 3">
    <name type="scientific">Anopheles minimus</name>
    <dbReference type="NCBI Taxonomy" id="112268"/>
    <lineage>
        <taxon>Eukaryota</taxon>
        <taxon>Metazoa</taxon>
        <taxon>Ecdysozoa</taxon>
        <taxon>Arthropoda</taxon>
        <taxon>Hexapoda</taxon>
        <taxon>Insecta</taxon>
        <taxon>Pterygota</taxon>
        <taxon>Neoptera</taxon>
        <taxon>Endopterygota</taxon>
        <taxon>Diptera</taxon>
        <taxon>Nematocera</taxon>
        <taxon>Culicoidea</taxon>
        <taxon>Culicidae</taxon>
        <taxon>Anophelinae</taxon>
        <taxon>Anopheles</taxon>
    </lineage>
</organism>